<name>A0A6J7NHU6_9ZZZZ</name>
<feature type="region of interest" description="Disordered" evidence="1">
    <location>
        <begin position="111"/>
        <end position="166"/>
    </location>
</feature>
<dbReference type="EMBL" id="CAFBPD010000202">
    <property type="protein sequence ID" value="CAB5016456.1"/>
    <property type="molecule type" value="Genomic_DNA"/>
</dbReference>
<reference evidence="2" key="1">
    <citation type="submission" date="2020-05" db="EMBL/GenBank/DDBJ databases">
        <authorList>
            <person name="Chiriac C."/>
            <person name="Salcher M."/>
            <person name="Ghai R."/>
            <person name="Kavagutti S V."/>
        </authorList>
    </citation>
    <scope>NUCLEOTIDE SEQUENCE</scope>
</reference>
<protein>
    <submittedName>
        <fullName evidence="2">Unannotated protein</fullName>
    </submittedName>
</protein>
<organism evidence="2">
    <name type="scientific">freshwater metagenome</name>
    <dbReference type="NCBI Taxonomy" id="449393"/>
    <lineage>
        <taxon>unclassified sequences</taxon>
        <taxon>metagenomes</taxon>
        <taxon>ecological metagenomes</taxon>
    </lineage>
</organism>
<accession>A0A6J7NHU6</accession>
<dbReference type="EMBL" id="CAFBOM010000181">
    <property type="protein sequence ID" value="CAB4992696.1"/>
    <property type="molecule type" value="Genomic_DNA"/>
</dbReference>
<sequence length="214" mass="23000">MSSRPLMPSAIDSRAALLGCPCSSGMSATKSPIALRRAADRYGAANASATALGIFRALRDDRLIRVVPRTKMSVQLVFNRSSGRQRATRMIDGAGDPAGWWTAVLRSTTPRRSSRWRRAHPSEIGPPQSCATVTTGPVMPSSAVSAHRSSTRSARRLGTPVRSEKPISSWSTAITRIDRGAPARSERQRYDQVGFPCTQITVIDGAGSPRPESA</sequence>
<evidence type="ECO:0000256" key="1">
    <source>
        <dbReference type="SAM" id="MobiDB-lite"/>
    </source>
</evidence>
<proteinExistence type="predicted"/>
<evidence type="ECO:0000313" key="3">
    <source>
        <dbReference type="EMBL" id="CAB5016456.1"/>
    </source>
</evidence>
<dbReference type="AlphaFoldDB" id="A0A6J7NHU6"/>
<gene>
    <name evidence="2" type="ORF">UFOPK3957_01090</name>
    <name evidence="3" type="ORF">UFOPK4061_01145</name>
</gene>
<evidence type="ECO:0000313" key="2">
    <source>
        <dbReference type="EMBL" id="CAB4992696.1"/>
    </source>
</evidence>